<dbReference type="PROSITE" id="PS00041">
    <property type="entry name" value="HTH_ARAC_FAMILY_1"/>
    <property type="match status" value="1"/>
</dbReference>
<dbReference type="EMBL" id="AZEA01000002">
    <property type="protein sequence ID" value="KRK89439.1"/>
    <property type="molecule type" value="Genomic_DNA"/>
</dbReference>
<dbReference type="PRINTS" id="PR00032">
    <property type="entry name" value="HTHARAC"/>
</dbReference>
<comment type="caution">
    <text evidence="5">The sequence shown here is derived from an EMBL/GenBank/DDBJ whole genome shotgun (WGS) entry which is preliminary data.</text>
</comment>
<keyword evidence="1" id="KW-0805">Transcription regulation</keyword>
<protein>
    <submittedName>
        <fullName evidence="5">AraC family transcriptional regulator</fullName>
    </submittedName>
</protein>
<sequence length="409" mass="45568">MLLIIVDYRSIAGIIHSLTKLGVSIYDSSGKPVGQFQDNPVASFERVSPVAEILREVKNFQQTDYLSYVDPARLSYVAVRLSTPADGAVVVGPFLTNSQTTDEISTIMIQNSFKISDRNQLEQFYQSLPILSPDQLTDVGVLLVNLFIKSPVNAQQGAQITRSIQPREKSVVVVNSEHRNQIEQNYSNEDKITHAIATGNEVAVNELNQTMGRLFDSFSNRIPNKPLRSSKNICFVFNTICRIAAHKGGVHPVYLDDMSEKYALLIERQISIAGLHKLVNSMTEDYCQLVQSTSTPGFSPIVRRAADYVLLNLGDPLSLSETAQEIGVNASFLSRRFKNEIGITFTDYVNLKRVQQAKYFLSSQTSTITDVALMTGFSTINYFTKVFKKVTGETPKEFRMKTAVSHASK</sequence>
<dbReference type="AlphaFoldDB" id="A0A0R1L0P6"/>
<evidence type="ECO:0000256" key="3">
    <source>
        <dbReference type="ARBA" id="ARBA00023163"/>
    </source>
</evidence>
<dbReference type="InterPro" id="IPR009057">
    <property type="entry name" value="Homeodomain-like_sf"/>
</dbReference>
<accession>A0A0R1L0P6</accession>
<evidence type="ECO:0000256" key="2">
    <source>
        <dbReference type="ARBA" id="ARBA00023125"/>
    </source>
</evidence>
<dbReference type="PATRIC" id="fig|1423808.3.peg.1034"/>
<dbReference type="GO" id="GO:0003700">
    <property type="term" value="F:DNA-binding transcription factor activity"/>
    <property type="evidence" value="ECO:0007669"/>
    <property type="project" value="InterPro"/>
</dbReference>
<proteinExistence type="predicted"/>
<evidence type="ECO:0000313" key="6">
    <source>
        <dbReference type="Proteomes" id="UP000051581"/>
    </source>
</evidence>
<keyword evidence="2" id="KW-0238">DNA-binding</keyword>
<evidence type="ECO:0000313" key="5">
    <source>
        <dbReference type="EMBL" id="KRK89439.1"/>
    </source>
</evidence>
<dbReference type="SUPFAM" id="SSF46689">
    <property type="entry name" value="Homeodomain-like"/>
    <property type="match status" value="2"/>
</dbReference>
<evidence type="ECO:0000256" key="1">
    <source>
        <dbReference type="ARBA" id="ARBA00023015"/>
    </source>
</evidence>
<dbReference type="InterPro" id="IPR020449">
    <property type="entry name" value="Tscrpt_reg_AraC-type_HTH"/>
</dbReference>
<keyword evidence="6" id="KW-1185">Reference proteome</keyword>
<dbReference type="SMART" id="SM00342">
    <property type="entry name" value="HTH_ARAC"/>
    <property type="match status" value="1"/>
</dbReference>
<keyword evidence="3" id="KW-0804">Transcription</keyword>
<gene>
    <name evidence="5" type="ORF">FD17_GL001024</name>
</gene>
<dbReference type="PANTHER" id="PTHR43280:SF2">
    <property type="entry name" value="HTH-TYPE TRANSCRIPTIONAL REGULATOR EXSA"/>
    <property type="match status" value="1"/>
</dbReference>
<evidence type="ECO:0000259" key="4">
    <source>
        <dbReference type="PROSITE" id="PS01124"/>
    </source>
</evidence>
<reference evidence="5 6" key="1">
    <citation type="journal article" date="2015" name="Genome Announc.">
        <title>Expanding the biotechnology potential of lactobacilli through comparative genomics of 213 strains and associated genera.</title>
        <authorList>
            <person name="Sun Z."/>
            <person name="Harris H.M."/>
            <person name="McCann A."/>
            <person name="Guo C."/>
            <person name="Argimon S."/>
            <person name="Zhang W."/>
            <person name="Yang X."/>
            <person name="Jeffery I.B."/>
            <person name="Cooney J.C."/>
            <person name="Kagawa T.F."/>
            <person name="Liu W."/>
            <person name="Song Y."/>
            <person name="Salvetti E."/>
            <person name="Wrobel A."/>
            <person name="Rasinkangas P."/>
            <person name="Parkhill J."/>
            <person name="Rea M.C."/>
            <person name="O'Sullivan O."/>
            <person name="Ritari J."/>
            <person name="Douillard F.P."/>
            <person name="Paul Ross R."/>
            <person name="Yang R."/>
            <person name="Briner A.E."/>
            <person name="Felis G.E."/>
            <person name="de Vos W.M."/>
            <person name="Barrangou R."/>
            <person name="Klaenhammer T.R."/>
            <person name="Caufield P.W."/>
            <person name="Cui Y."/>
            <person name="Zhang H."/>
            <person name="O'Toole P.W."/>
        </authorList>
    </citation>
    <scope>NUCLEOTIDE SEQUENCE [LARGE SCALE GENOMIC DNA]</scope>
    <source>
        <strain evidence="5 6">DSM 19904</strain>
    </source>
</reference>
<dbReference type="PROSITE" id="PS01124">
    <property type="entry name" value="HTH_ARAC_FAMILY_2"/>
    <property type="match status" value="1"/>
</dbReference>
<name>A0A0R1L0P6_9LACO</name>
<dbReference type="GO" id="GO:0043565">
    <property type="term" value="F:sequence-specific DNA binding"/>
    <property type="evidence" value="ECO:0007669"/>
    <property type="project" value="InterPro"/>
</dbReference>
<organism evidence="5 6">
    <name type="scientific">Lentilactobacillus sunkii DSM 19904</name>
    <dbReference type="NCBI Taxonomy" id="1423808"/>
    <lineage>
        <taxon>Bacteria</taxon>
        <taxon>Bacillati</taxon>
        <taxon>Bacillota</taxon>
        <taxon>Bacilli</taxon>
        <taxon>Lactobacillales</taxon>
        <taxon>Lactobacillaceae</taxon>
        <taxon>Lentilactobacillus</taxon>
    </lineage>
</organism>
<dbReference type="Pfam" id="PF12833">
    <property type="entry name" value="HTH_18"/>
    <property type="match status" value="1"/>
</dbReference>
<dbReference type="PANTHER" id="PTHR43280">
    <property type="entry name" value="ARAC-FAMILY TRANSCRIPTIONAL REGULATOR"/>
    <property type="match status" value="1"/>
</dbReference>
<dbReference type="Gene3D" id="1.10.10.60">
    <property type="entry name" value="Homeodomain-like"/>
    <property type="match status" value="2"/>
</dbReference>
<dbReference type="InterPro" id="IPR018060">
    <property type="entry name" value="HTH_AraC"/>
</dbReference>
<dbReference type="InterPro" id="IPR018062">
    <property type="entry name" value="HTH_AraC-typ_CS"/>
</dbReference>
<dbReference type="Proteomes" id="UP000051581">
    <property type="component" value="Unassembled WGS sequence"/>
</dbReference>
<feature type="domain" description="HTH araC/xylS-type" evidence="4">
    <location>
        <begin position="303"/>
        <end position="401"/>
    </location>
</feature>